<name>A0A1H6MLW9_9RHOB</name>
<dbReference type="InterPro" id="IPR009057">
    <property type="entry name" value="Homeodomain-like_sf"/>
</dbReference>
<evidence type="ECO:0000256" key="1">
    <source>
        <dbReference type="ARBA" id="ARBA00023015"/>
    </source>
</evidence>
<dbReference type="EMBL" id="FNXG01000004">
    <property type="protein sequence ID" value="SEI02775.1"/>
    <property type="molecule type" value="Genomic_DNA"/>
</dbReference>
<evidence type="ECO:0000256" key="4">
    <source>
        <dbReference type="PROSITE-ProRule" id="PRU00335"/>
    </source>
</evidence>
<dbReference type="SUPFAM" id="SSF48498">
    <property type="entry name" value="Tetracyclin repressor-like, C-terminal domain"/>
    <property type="match status" value="1"/>
</dbReference>
<keyword evidence="3" id="KW-0804">Transcription</keyword>
<dbReference type="InterPro" id="IPR050109">
    <property type="entry name" value="HTH-type_TetR-like_transc_reg"/>
</dbReference>
<dbReference type="Pfam" id="PF08359">
    <property type="entry name" value="TetR_C_4"/>
    <property type="match status" value="1"/>
</dbReference>
<dbReference type="Pfam" id="PF00440">
    <property type="entry name" value="TetR_N"/>
    <property type="match status" value="1"/>
</dbReference>
<dbReference type="OrthoDB" id="7185252at2"/>
<accession>A0A1H6MLW9</accession>
<dbReference type="Gene3D" id="1.10.10.60">
    <property type="entry name" value="Homeodomain-like"/>
    <property type="match status" value="1"/>
</dbReference>
<dbReference type="PRINTS" id="PR00455">
    <property type="entry name" value="HTHTETR"/>
</dbReference>
<dbReference type="SUPFAM" id="SSF46689">
    <property type="entry name" value="Homeodomain-like"/>
    <property type="match status" value="1"/>
</dbReference>
<dbReference type="Proteomes" id="UP000199125">
    <property type="component" value="Unassembled WGS sequence"/>
</dbReference>
<evidence type="ECO:0000313" key="7">
    <source>
        <dbReference type="Proteomes" id="UP000199125"/>
    </source>
</evidence>
<evidence type="ECO:0000256" key="2">
    <source>
        <dbReference type="ARBA" id="ARBA00023125"/>
    </source>
</evidence>
<dbReference type="PANTHER" id="PTHR30055">
    <property type="entry name" value="HTH-TYPE TRANSCRIPTIONAL REGULATOR RUTR"/>
    <property type="match status" value="1"/>
</dbReference>
<reference evidence="7" key="1">
    <citation type="submission" date="2016-10" db="EMBL/GenBank/DDBJ databases">
        <authorList>
            <person name="Varghese N."/>
            <person name="Submissions S."/>
        </authorList>
    </citation>
    <scope>NUCLEOTIDE SEQUENCE [LARGE SCALE GENOMIC DNA]</scope>
    <source>
        <strain evidence="7">DSM 11593</strain>
    </source>
</reference>
<dbReference type="InterPro" id="IPR013570">
    <property type="entry name" value="Tscrpt_reg_YsiA_C"/>
</dbReference>
<feature type="domain" description="HTH tetR-type" evidence="5">
    <location>
        <begin position="16"/>
        <end position="76"/>
    </location>
</feature>
<dbReference type="InterPro" id="IPR036271">
    <property type="entry name" value="Tet_transcr_reg_TetR-rel_C_sf"/>
</dbReference>
<dbReference type="STRING" id="65735.SAMN04488075_2275"/>
<feature type="DNA-binding region" description="H-T-H motif" evidence="4">
    <location>
        <begin position="39"/>
        <end position="58"/>
    </location>
</feature>
<dbReference type="AlphaFoldDB" id="A0A1H6MLW9"/>
<dbReference type="InterPro" id="IPR001647">
    <property type="entry name" value="HTH_TetR"/>
</dbReference>
<dbReference type="Gene3D" id="1.10.357.10">
    <property type="entry name" value="Tetracycline Repressor, domain 2"/>
    <property type="match status" value="1"/>
</dbReference>
<keyword evidence="7" id="KW-1185">Reference proteome</keyword>
<proteinExistence type="predicted"/>
<keyword evidence="1" id="KW-0805">Transcription regulation</keyword>
<organism evidence="6 7">
    <name type="scientific">Paracoccus alkenifer</name>
    <dbReference type="NCBI Taxonomy" id="65735"/>
    <lineage>
        <taxon>Bacteria</taxon>
        <taxon>Pseudomonadati</taxon>
        <taxon>Pseudomonadota</taxon>
        <taxon>Alphaproteobacteria</taxon>
        <taxon>Rhodobacterales</taxon>
        <taxon>Paracoccaceae</taxon>
        <taxon>Paracoccus</taxon>
    </lineage>
</organism>
<dbReference type="GO" id="GO:0000976">
    <property type="term" value="F:transcription cis-regulatory region binding"/>
    <property type="evidence" value="ECO:0007669"/>
    <property type="project" value="TreeGrafter"/>
</dbReference>
<sequence length="236" mass="27227">MAQRATKRQVNRLPPEQRIADIMRSAREVFTEKGYSESLISDIAERAGVVEGTIYRFFENKRDLLQRVAEAWYIEMMEASEPGFGAVQGEWNRIHYVVYSHLDAMQRDPGLARLVFHELRPDPHYRSTRLFELNRAYTRRIPEIVREGVARGVFRADVSSSLVRDMVYGAIEHRTWAYLRNEGEFDLETTAREITDVVYGGMLLPRAPAEAPRDEILARLDLLTQRVDAVARQLGS</sequence>
<dbReference type="GO" id="GO:0003700">
    <property type="term" value="F:DNA-binding transcription factor activity"/>
    <property type="evidence" value="ECO:0007669"/>
    <property type="project" value="TreeGrafter"/>
</dbReference>
<dbReference type="PROSITE" id="PS50977">
    <property type="entry name" value="HTH_TETR_2"/>
    <property type="match status" value="1"/>
</dbReference>
<evidence type="ECO:0000256" key="3">
    <source>
        <dbReference type="ARBA" id="ARBA00023163"/>
    </source>
</evidence>
<dbReference type="PANTHER" id="PTHR30055:SF234">
    <property type="entry name" value="HTH-TYPE TRANSCRIPTIONAL REGULATOR BETI"/>
    <property type="match status" value="1"/>
</dbReference>
<gene>
    <name evidence="6" type="ORF">SAMN04488075_2275</name>
</gene>
<evidence type="ECO:0000313" key="6">
    <source>
        <dbReference type="EMBL" id="SEI02775.1"/>
    </source>
</evidence>
<dbReference type="RefSeq" id="WP_090848482.1">
    <property type="nucleotide sequence ID" value="NZ_FNXG01000004.1"/>
</dbReference>
<keyword evidence="2 4" id="KW-0238">DNA-binding</keyword>
<protein>
    <submittedName>
        <fullName evidence="6">Transcriptional regulator, TetR family</fullName>
    </submittedName>
</protein>
<evidence type="ECO:0000259" key="5">
    <source>
        <dbReference type="PROSITE" id="PS50977"/>
    </source>
</evidence>